<comment type="pathway">
    <text evidence="8">Protein modification; lipoprotein biosynthesis (N-acyl transfer).</text>
</comment>
<dbReference type="Proteomes" id="UP000321234">
    <property type="component" value="Unassembled WGS sequence"/>
</dbReference>
<evidence type="ECO:0000259" key="10">
    <source>
        <dbReference type="PROSITE" id="PS50263"/>
    </source>
</evidence>
<feature type="transmembrane region" description="Helical" evidence="8">
    <location>
        <begin position="43"/>
        <end position="59"/>
    </location>
</feature>
<dbReference type="GO" id="GO:0005886">
    <property type="term" value="C:plasma membrane"/>
    <property type="evidence" value="ECO:0007669"/>
    <property type="project" value="UniProtKB-SubCell"/>
</dbReference>
<evidence type="ECO:0000256" key="9">
    <source>
        <dbReference type="SAM" id="MobiDB-lite"/>
    </source>
</evidence>
<evidence type="ECO:0000313" key="12">
    <source>
        <dbReference type="Proteomes" id="UP000321234"/>
    </source>
</evidence>
<evidence type="ECO:0000256" key="7">
    <source>
        <dbReference type="ARBA" id="ARBA00023315"/>
    </source>
</evidence>
<keyword evidence="12" id="KW-1185">Reference proteome</keyword>
<dbReference type="Pfam" id="PF20154">
    <property type="entry name" value="LNT_N"/>
    <property type="match status" value="1"/>
</dbReference>
<feature type="transmembrane region" description="Helical" evidence="8">
    <location>
        <begin position="21"/>
        <end position="37"/>
    </location>
</feature>
<comment type="catalytic activity">
    <reaction evidence="8">
        <text>N-terminal S-1,2-diacyl-sn-glyceryl-L-cysteinyl-[lipoprotein] + a glycerophospholipid = N-acyl-S-1,2-diacyl-sn-glyceryl-L-cysteinyl-[lipoprotein] + a 2-acyl-sn-glycero-3-phospholipid + H(+)</text>
        <dbReference type="Rhea" id="RHEA:48228"/>
        <dbReference type="Rhea" id="RHEA-COMP:14681"/>
        <dbReference type="Rhea" id="RHEA-COMP:14684"/>
        <dbReference type="ChEBI" id="CHEBI:15378"/>
        <dbReference type="ChEBI" id="CHEBI:136912"/>
        <dbReference type="ChEBI" id="CHEBI:140656"/>
        <dbReference type="ChEBI" id="CHEBI:140657"/>
        <dbReference type="ChEBI" id="CHEBI:140660"/>
        <dbReference type="EC" id="2.3.1.269"/>
    </reaction>
</comment>
<feature type="region of interest" description="Disordered" evidence="9">
    <location>
        <begin position="576"/>
        <end position="603"/>
    </location>
</feature>
<dbReference type="NCBIfam" id="TIGR00546">
    <property type="entry name" value="lnt"/>
    <property type="match status" value="1"/>
</dbReference>
<keyword evidence="11" id="KW-0449">Lipoprotein</keyword>
<evidence type="ECO:0000256" key="6">
    <source>
        <dbReference type="ARBA" id="ARBA00023136"/>
    </source>
</evidence>
<name>A0A5C8ZHL1_9ACTN</name>
<organism evidence="11 12">
    <name type="scientific">Quadrisphaera setariae</name>
    <dbReference type="NCBI Taxonomy" id="2593304"/>
    <lineage>
        <taxon>Bacteria</taxon>
        <taxon>Bacillati</taxon>
        <taxon>Actinomycetota</taxon>
        <taxon>Actinomycetes</taxon>
        <taxon>Kineosporiales</taxon>
        <taxon>Kineosporiaceae</taxon>
        <taxon>Quadrisphaera</taxon>
    </lineage>
</organism>
<sequence length="603" mass="62373">MSTARVTQPARATAPPLRVRWAVPVAIGAGLLLYLAFPGHDLWFGAPLGIGALLVAVTGRRAWRAAGLGLLAGLGFYLPLVSWSGIYLGLIAWIPLSVACALSVAVAAVLMAWTSRLRLPLRAATGAATSPTTSAGHRLPTALVRALTAAGAWTAVEAGFARWPFGGFGWGRVAFSQADAPTLGLAALGGAPLVSFAVALAGALLAQALLHLPASNARRARRARGEGRAATAGTARQPLAVVVPLTSLVAALAVTAAGALVPRPTSAQDGDLSVAAVQGNVPRAGLEFNAQRRAVLDNHVKGTLGLAQRVRDGQAPAPQLVVWPENSSDIDPLRNADANSEIQAAADAVEAPIVLGAVLVGDSPGTVRNTSLVWEPDGTTRDGLNGVGGVVEAYDKRHPVPFAEYIPYKSFFRLFTKKVDLVVSQFVPGDRVGRLDAGGAKLGVMICFEVVEDGLVDDTVDDGADLLVVQTNNATFGYSDENVQQLAMSRLRAVEHGRAVVHVSTVGTSALVMPDGTLVDPTQLYTPAVISGQVPLRTSFTVADRVRQAGVPVEGLLSLLGLVGAAGGLLLGRRDRRAASAPDDDHGRGDGPVPAPVRREPVA</sequence>
<dbReference type="EMBL" id="VKAC01000004">
    <property type="protein sequence ID" value="TXR56661.1"/>
    <property type="molecule type" value="Genomic_DNA"/>
</dbReference>
<evidence type="ECO:0000256" key="1">
    <source>
        <dbReference type="ARBA" id="ARBA00004651"/>
    </source>
</evidence>
<feature type="transmembrane region" description="Helical" evidence="8">
    <location>
        <begin position="185"/>
        <end position="212"/>
    </location>
</feature>
<dbReference type="CDD" id="cd07571">
    <property type="entry name" value="ALP_N-acyl_transferase"/>
    <property type="match status" value="1"/>
</dbReference>
<dbReference type="PANTHER" id="PTHR38686:SF1">
    <property type="entry name" value="APOLIPOPROTEIN N-ACYLTRANSFERASE"/>
    <property type="match status" value="1"/>
</dbReference>
<evidence type="ECO:0000256" key="5">
    <source>
        <dbReference type="ARBA" id="ARBA00022989"/>
    </source>
</evidence>
<dbReference type="SUPFAM" id="SSF56317">
    <property type="entry name" value="Carbon-nitrogen hydrolase"/>
    <property type="match status" value="1"/>
</dbReference>
<feature type="transmembrane region" description="Helical" evidence="8">
    <location>
        <begin position="142"/>
        <end position="165"/>
    </location>
</feature>
<dbReference type="Gene3D" id="3.60.110.10">
    <property type="entry name" value="Carbon-nitrogen hydrolase"/>
    <property type="match status" value="1"/>
</dbReference>
<keyword evidence="2 8" id="KW-1003">Cell membrane</keyword>
<dbReference type="PROSITE" id="PS50263">
    <property type="entry name" value="CN_HYDROLASE"/>
    <property type="match status" value="1"/>
</dbReference>
<feature type="transmembrane region" description="Helical" evidence="8">
    <location>
        <begin position="238"/>
        <end position="261"/>
    </location>
</feature>
<dbReference type="AlphaFoldDB" id="A0A5C8ZHL1"/>
<dbReference type="GO" id="GO:0016410">
    <property type="term" value="F:N-acyltransferase activity"/>
    <property type="evidence" value="ECO:0007669"/>
    <property type="project" value="UniProtKB-UniRule"/>
</dbReference>
<dbReference type="GO" id="GO:0042158">
    <property type="term" value="P:lipoprotein biosynthetic process"/>
    <property type="evidence" value="ECO:0007669"/>
    <property type="project" value="UniProtKB-UniRule"/>
</dbReference>
<evidence type="ECO:0000256" key="4">
    <source>
        <dbReference type="ARBA" id="ARBA00022692"/>
    </source>
</evidence>
<keyword evidence="4 8" id="KW-0812">Transmembrane</keyword>
<comment type="subcellular location">
    <subcellularLocation>
        <location evidence="1 8">Cell membrane</location>
        <topology evidence="1 8">Multi-pass membrane protein</topology>
    </subcellularLocation>
</comment>
<dbReference type="RefSeq" id="WP_147925790.1">
    <property type="nucleotide sequence ID" value="NZ_VKAC01000004.1"/>
</dbReference>
<dbReference type="InterPro" id="IPR045378">
    <property type="entry name" value="LNT_N"/>
</dbReference>
<accession>A0A5C8ZHL1</accession>
<dbReference type="HAMAP" id="MF_01148">
    <property type="entry name" value="Lnt"/>
    <property type="match status" value="1"/>
</dbReference>
<dbReference type="Pfam" id="PF00795">
    <property type="entry name" value="CN_hydrolase"/>
    <property type="match status" value="1"/>
</dbReference>
<dbReference type="PANTHER" id="PTHR38686">
    <property type="entry name" value="APOLIPOPROTEIN N-ACYLTRANSFERASE"/>
    <property type="match status" value="1"/>
</dbReference>
<reference evidence="11 12" key="1">
    <citation type="submission" date="2019-07" db="EMBL/GenBank/DDBJ databases">
        <title>Quadrisphaera sp. strain DD2A genome sequencing and assembly.</title>
        <authorList>
            <person name="Kim I."/>
        </authorList>
    </citation>
    <scope>NUCLEOTIDE SEQUENCE [LARGE SCALE GENOMIC DNA]</scope>
    <source>
        <strain evidence="11 12">DD2A</strain>
    </source>
</reference>
<proteinExistence type="inferred from homology"/>
<evidence type="ECO:0000313" key="11">
    <source>
        <dbReference type="EMBL" id="TXR56661.1"/>
    </source>
</evidence>
<evidence type="ECO:0000256" key="8">
    <source>
        <dbReference type="HAMAP-Rule" id="MF_01148"/>
    </source>
</evidence>
<keyword evidence="7 8" id="KW-0012">Acyltransferase</keyword>
<gene>
    <name evidence="8 11" type="primary">lnt</name>
    <name evidence="11" type="ORF">FMM08_07790</name>
</gene>
<dbReference type="InterPro" id="IPR003010">
    <property type="entry name" value="C-N_Hydrolase"/>
</dbReference>
<comment type="function">
    <text evidence="8">Catalyzes the phospholipid dependent N-acylation of the N-terminal cysteine of apolipoprotein, the last step in lipoprotein maturation.</text>
</comment>
<dbReference type="InterPro" id="IPR004563">
    <property type="entry name" value="Apolipo_AcylTrfase"/>
</dbReference>
<keyword evidence="6 8" id="KW-0472">Membrane</keyword>
<feature type="domain" description="CN hydrolase" evidence="10">
    <location>
        <begin position="272"/>
        <end position="536"/>
    </location>
</feature>
<protein>
    <recommendedName>
        <fullName evidence="8">Apolipoprotein N-acyltransferase</fullName>
        <shortName evidence="8">ALP N-acyltransferase</shortName>
        <ecNumber evidence="8">2.3.1.269</ecNumber>
    </recommendedName>
</protein>
<evidence type="ECO:0000256" key="2">
    <source>
        <dbReference type="ARBA" id="ARBA00022475"/>
    </source>
</evidence>
<feature type="transmembrane region" description="Helical" evidence="8">
    <location>
        <begin position="66"/>
        <end position="86"/>
    </location>
</feature>
<dbReference type="EC" id="2.3.1.269" evidence="8"/>
<feature type="transmembrane region" description="Helical" evidence="8">
    <location>
        <begin position="92"/>
        <end position="113"/>
    </location>
</feature>
<comment type="caution">
    <text evidence="11">The sequence shown here is derived from an EMBL/GenBank/DDBJ whole genome shotgun (WGS) entry which is preliminary data.</text>
</comment>
<keyword evidence="3 8" id="KW-0808">Transferase</keyword>
<keyword evidence="5 8" id="KW-1133">Transmembrane helix</keyword>
<dbReference type="InterPro" id="IPR036526">
    <property type="entry name" value="C-N_Hydrolase_sf"/>
</dbReference>
<dbReference type="UniPathway" id="UPA00666"/>
<dbReference type="OrthoDB" id="9804277at2"/>
<comment type="similarity">
    <text evidence="8">Belongs to the CN hydrolase family. Apolipoprotein N-acyltransferase subfamily.</text>
</comment>
<evidence type="ECO:0000256" key="3">
    <source>
        <dbReference type="ARBA" id="ARBA00022679"/>
    </source>
</evidence>